<feature type="transmembrane region" description="Helical" evidence="1">
    <location>
        <begin position="20"/>
        <end position="45"/>
    </location>
</feature>
<reference evidence="2 3" key="1">
    <citation type="submission" date="2018-02" db="EMBL/GenBank/DDBJ databases">
        <title>Draft genome of wild Prunus yedoensis var. nudiflora.</title>
        <authorList>
            <person name="Baek S."/>
            <person name="Kim J.-H."/>
            <person name="Choi K."/>
            <person name="Kim G.-B."/>
            <person name="Cho A."/>
            <person name="Jang H."/>
            <person name="Shin C.-H."/>
            <person name="Yu H.-J."/>
            <person name="Mun J.-H."/>
        </authorList>
    </citation>
    <scope>NUCLEOTIDE SEQUENCE [LARGE SCALE GENOMIC DNA]</scope>
    <source>
        <strain evidence="3">cv. Jeju island</strain>
        <tissue evidence="2">Leaf</tissue>
    </source>
</reference>
<keyword evidence="1" id="KW-0812">Transmembrane</keyword>
<dbReference type="AlphaFoldDB" id="A0A314Y515"/>
<gene>
    <name evidence="2" type="ORF">Pyn_33023</name>
</gene>
<evidence type="ECO:0000313" key="2">
    <source>
        <dbReference type="EMBL" id="PQP99097.1"/>
    </source>
</evidence>
<dbReference type="InterPro" id="IPR053258">
    <property type="entry name" value="Ca-permeable_cation_channel"/>
</dbReference>
<evidence type="ECO:0000313" key="3">
    <source>
        <dbReference type="Proteomes" id="UP000250321"/>
    </source>
</evidence>
<keyword evidence="1" id="KW-1133">Transmembrane helix</keyword>
<dbReference type="PANTHER" id="PTHR34115:SF13">
    <property type="entry name" value="RPB1A"/>
    <property type="match status" value="1"/>
</dbReference>
<dbReference type="PANTHER" id="PTHR34115">
    <property type="entry name" value="PROTEIN, PUTATIVE-RELATED"/>
    <property type="match status" value="1"/>
</dbReference>
<accession>A0A314Y515</accession>
<name>A0A314Y515_PRUYE</name>
<feature type="transmembrane region" description="Helical" evidence="1">
    <location>
        <begin position="57"/>
        <end position="77"/>
    </location>
</feature>
<dbReference type="STRING" id="2094558.A0A314Y515"/>
<organism evidence="2 3">
    <name type="scientific">Prunus yedoensis var. nudiflora</name>
    <dbReference type="NCBI Taxonomy" id="2094558"/>
    <lineage>
        <taxon>Eukaryota</taxon>
        <taxon>Viridiplantae</taxon>
        <taxon>Streptophyta</taxon>
        <taxon>Embryophyta</taxon>
        <taxon>Tracheophyta</taxon>
        <taxon>Spermatophyta</taxon>
        <taxon>Magnoliopsida</taxon>
        <taxon>eudicotyledons</taxon>
        <taxon>Gunneridae</taxon>
        <taxon>Pentapetalae</taxon>
        <taxon>rosids</taxon>
        <taxon>fabids</taxon>
        <taxon>Rosales</taxon>
        <taxon>Rosaceae</taxon>
        <taxon>Amygdaloideae</taxon>
        <taxon>Amygdaleae</taxon>
        <taxon>Prunus</taxon>
    </lineage>
</organism>
<feature type="transmembrane region" description="Helical" evidence="1">
    <location>
        <begin position="83"/>
        <end position="105"/>
    </location>
</feature>
<dbReference type="Proteomes" id="UP000250321">
    <property type="component" value="Unassembled WGS sequence"/>
</dbReference>
<evidence type="ECO:0000256" key="1">
    <source>
        <dbReference type="SAM" id="Phobius"/>
    </source>
</evidence>
<dbReference type="OrthoDB" id="1174368at2759"/>
<proteinExistence type="predicted"/>
<keyword evidence="3" id="KW-1185">Reference proteome</keyword>
<keyword evidence="1" id="KW-0472">Membrane</keyword>
<sequence length="145" mass="15998">MLGVLLQLKQGAGMTSLFNTYYITLVILIVTLILYGGSLIGGTYILQAHLNSDLAKFMTKISLFLGALAVVLELKILVPDLGLAALIFWIVCFMSFVALHSWVYVKTLYKSAFAGVVYGFEKLKEYVNMIFASFTVKAEEQTGLP</sequence>
<dbReference type="EMBL" id="PJQY01001843">
    <property type="protein sequence ID" value="PQP99097.1"/>
    <property type="molecule type" value="Genomic_DNA"/>
</dbReference>
<comment type="caution">
    <text evidence="2">The sequence shown here is derived from an EMBL/GenBank/DDBJ whole genome shotgun (WGS) entry which is preliminary data.</text>
</comment>
<protein>
    <submittedName>
        <fullName evidence="2">Uncharacterized protein</fullName>
    </submittedName>
</protein>